<dbReference type="GO" id="GO:0016791">
    <property type="term" value="F:phosphatase activity"/>
    <property type="evidence" value="ECO:0007669"/>
    <property type="project" value="TreeGrafter"/>
</dbReference>
<dbReference type="RefSeq" id="WP_368239181.1">
    <property type="nucleotide sequence ID" value="NZ_JAZFBD010000068.1"/>
</dbReference>
<dbReference type="PANTHER" id="PTHR43156">
    <property type="entry name" value="STAGE II SPORULATION PROTEIN E-RELATED"/>
    <property type="match status" value="1"/>
</dbReference>
<dbReference type="InterPro" id="IPR052016">
    <property type="entry name" value="Bact_Sigma-Reg"/>
</dbReference>
<dbReference type="Proteomes" id="UP000326354">
    <property type="component" value="Chromosome"/>
</dbReference>
<feature type="domain" description="PAS" evidence="2">
    <location>
        <begin position="5"/>
        <end position="64"/>
    </location>
</feature>
<name>A0A5S9ITB5_UABAM</name>
<evidence type="ECO:0000256" key="1">
    <source>
        <dbReference type="ARBA" id="ARBA00022801"/>
    </source>
</evidence>
<dbReference type="InterPro" id="IPR035965">
    <property type="entry name" value="PAS-like_dom_sf"/>
</dbReference>
<keyword evidence="4" id="KW-1185">Reference proteome</keyword>
<dbReference type="Pfam" id="PF07228">
    <property type="entry name" value="SpoIIE"/>
    <property type="match status" value="1"/>
</dbReference>
<proteinExistence type="predicted"/>
<evidence type="ECO:0000313" key="3">
    <source>
        <dbReference type="EMBL" id="BBM87768.1"/>
    </source>
</evidence>
<dbReference type="Pfam" id="PF13426">
    <property type="entry name" value="PAS_9"/>
    <property type="match status" value="2"/>
</dbReference>
<dbReference type="InterPro" id="IPR000014">
    <property type="entry name" value="PAS"/>
</dbReference>
<accession>A0A5S9ITB5</accession>
<dbReference type="SUPFAM" id="SSF55785">
    <property type="entry name" value="PYP-like sensor domain (PAS domain)"/>
    <property type="match status" value="2"/>
</dbReference>
<dbReference type="Gene3D" id="3.30.450.20">
    <property type="entry name" value="PAS domain"/>
    <property type="match status" value="2"/>
</dbReference>
<dbReference type="SMART" id="SM00091">
    <property type="entry name" value="PAS"/>
    <property type="match status" value="2"/>
</dbReference>
<dbReference type="PANTHER" id="PTHR43156:SF2">
    <property type="entry name" value="STAGE II SPORULATION PROTEIN E"/>
    <property type="match status" value="1"/>
</dbReference>
<reference evidence="3 4" key="1">
    <citation type="submission" date="2019-08" db="EMBL/GenBank/DDBJ databases">
        <title>Complete genome sequence of Candidatus Uab amorphum.</title>
        <authorList>
            <person name="Shiratori T."/>
            <person name="Suzuki S."/>
            <person name="Kakizawa Y."/>
            <person name="Ishida K."/>
        </authorList>
    </citation>
    <scope>NUCLEOTIDE SEQUENCE [LARGE SCALE GENOMIC DNA]</scope>
    <source>
        <strain evidence="3 4">SRT547</strain>
    </source>
</reference>
<evidence type="ECO:0000313" key="4">
    <source>
        <dbReference type="Proteomes" id="UP000326354"/>
    </source>
</evidence>
<dbReference type="InterPro" id="IPR036457">
    <property type="entry name" value="PPM-type-like_dom_sf"/>
</dbReference>
<keyword evidence="1" id="KW-0378">Hydrolase</keyword>
<dbReference type="KEGG" id="uam:UABAM_06183"/>
<protein>
    <submittedName>
        <fullName evidence="3">Sigma factor sigB regulation protein rsbU</fullName>
    </submittedName>
</protein>
<dbReference type="InterPro" id="IPR001932">
    <property type="entry name" value="PPM-type_phosphatase-like_dom"/>
</dbReference>
<sequence length="506" mass="58173">MSFMEEIHYDQVFKYHHTAQFITDSKGKIIHTNQKFEQITGYSLEEVQGRSIDAFFYKQDKKRLFLFHNKKNTLGNVSFTQEIQINTKKDGPKEVKIWFNIHQEKGYKVCAVEDASEKAELLEKVHNEKKKLETILTYLGDGVIVCNPQNQITLISKKAMEFLDLRTSHGVVMSHEGIIGQNIKICFPEDLYTKISADIENFTTHPEALCRCKLENNNFVLQITYSPIFTAHDEFVGIAFLLHDITKEIEAEKFRVEAMQKEVEIAKRIQTTLLPPEEVLADAKEYFDISAQMIPSDEVGGDYYDFIFSKNGRYWFTIGDVSGHGLTSGLIMMMAQVAVMTTTVLSPDISPRDMYSKLNTVLYTNIRERMQKSHYMTLSLLVSNQQGDFHYVGAHIDLIVYRDKQKKCELLQTEGVWLGIIPDIEGTTKEQTFHLDKNDVLVLITDGIIEVQNAQGEMYDIDRLVALIENNAQLEVTDLRNLILQDVANFTLEPQDDMSLMVIRKF</sequence>
<organism evidence="3 4">
    <name type="scientific">Uabimicrobium amorphum</name>
    <dbReference type="NCBI Taxonomy" id="2596890"/>
    <lineage>
        <taxon>Bacteria</taxon>
        <taxon>Pseudomonadati</taxon>
        <taxon>Planctomycetota</taxon>
        <taxon>Candidatus Uabimicrobiia</taxon>
        <taxon>Candidatus Uabimicrobiales</taxon>
        <taxon>Candidatus Uabimicrobiaceae</taxon>
        <taxon>Candidatus Uabimicrobium</taxon>
    </lineage>
</organism>
<evidence type="ECO:0000259" key="2">
    <source>
        <dbReference type="PROSITE" id="PS50112"/>
    </source>
</evidence>
<dbReference type="EMBL" id="AP019860">
    <property type="protein sequence ID" value="BBM87768.1"/>
    <property type="molecule type" value="Genomic_DNA"/>
</dbReference>
<dbReference type="AlphaFoldDB" id="A0A5S9ITB5"/>
<dbReference type="CDD" id="cd00130">
    <property type="entry name" value="PAS"/>
    <property type="match status" value="1"/>
</dbReference>
<gene>
    <name evidence="3" type="ORF">UABAM_06183</name>
</gene>
<dbReference type="SMART" id="SM00331">
    <property type="entry name" value="PP2C_SIG"/>
    <property type="match status" value="1"/>
</dbReference>
<dbReference type="PROSITE" id="PS50112">
    <property type="entry name" value="PAS"/>
    <property type="match status" value="1"/>
</dbReference>
<dbReference type="Gene3D" id="3.60.40.10">
    <property type="entry name" value="PPM-type phosphatase domain"/>
    <property type="match status" value="1"/>
</dbReference>
<dbReference type="NCBIfam" id="TIGR00229">
    <property type="entry name" value="sensory_box"/>
    <property type="match status" value="2"/>
</dbReference>
<dbReference type="SUPFAM" id="SSF81606">
    <property type="entry name" value="PP2C-like"/>
    <property type="match status" value="1"/>
</dbReference>